<evidence type="ECO:0000313" key="8">
    <source>
        <dbReference type="EMBL" id="CAG7717302.1"/>
    </source>
</evidence>
<dbReference type="OrthoDB" id="420380at2759"/>
<protein>
    <recommendedName>
        <fullName evidence="7">Fe2OG dioxygenase domain-containing protein</fullName>
    </recommendedName>
</protein>
<evidence type="ECO:0000256" key="4">
    <source>
        <dbReference type="ARBA" id="ARBA00022964"/>
    </source>
</evidence>
<dbReference type="GO" id="GO:0031418">
    <property type="term" value="F:L-ascorbic acid binding"/>
    <property type="evidence" value="ECO:0007669"/>
    <property type="project" value="UniProtKB-KW"/>
</dbReference>
<dbReference type="InterPro" id="IPR006620">
    <property type="entry name" value="Pro_4_hyd_alph"/>
</dbReference>
<keyword evidence="4" id="KW-0223">Dioxygenase</keyword>
<comment type="caution">
    <text evidence="8">The sequence shown here is derived from an EMBL/GenBank/DDBJ whole genome shotgun (WGS) entry which is preliminary data.</text>
</comment>
<comment type="cofactor">
    <cofactor evidence="1">
        <name>L-ascorbate</name>
        <dbReference type="ChEBI" id="CHEBI:38290"/>
    </cofactor>
</comment>
<keyword evidence="6" id="KW-0408">Iron</keyword>
<dbReference type="GO" id="GO:0005506">
    <property type="term" value="F:iron ion binding"/>
    <property type="evidence" value="ECO:0007669"/>
    <property type="project" value="InterPro"/>
</dbReference>
<dbReference type="GO" id="GO:0005783">
    <property type="term" value="C:endoplasmic reticulum"/>
    <property type="evidence" value="ECO:0007669"/>
    <property type="project" value="TreeGrafter"/>
</dbReference>
<dbReference type="GO" id="GO:0004656">
    <property type="term" value="F:procollagen-proline 4-dioxygenase activity"/>
    <property type="evidence" value="ECO:0007669"/>
    <property type="project" value="TreeGrafter"/>
</dbReference>
<evidence type="ECO:0000256" key="1">
    <source>
        <dbReference type="ARBA" id="ARBA00001961"/>
    </source>
</evidence>
<proteinExistence type="predicted"/>
<evidence type="ECO:0000256" key="5">
    <source>
        <dbReference type="ARBA" id="ARBA00023002"/>
    </source>
</evidence>
<evidence type="ECO:0000256" key="3">
    <source>
        <dbReference type="ARBA" id="ARBA00022896"/>
    </source>
</evidence>
<evidence type="ECO:0000313" key="9">
    <source>
        <dbReference type="Proteomes" id="UP000708208"/>
    </source>
</evidence>
<gene>
    <name evidence="8" type="ORF">AFUS01_LOCUS6766</name>
</gene>
<evidence type="ECO:0000256" key="6">
    <source>
        <dbReference type="ARBA" id="ARBA00023004"/>
    </source>
</evidence>
<keyword evidence="9" id="KW-1185">Reference proteome</keyword>
<dbReference type="Pfam" id="PF13640">
    <property type="entry name" value="2OG-FeII_Oxy_3"/>
    <property type="match status" value="1"/>
</dbReference>
<dbReference type="InterPro" id="IPR045054">
    <property type="entry name" value="P4HA-like"/>
</dbReference>
<reference evidence="8" key="1">
    <citation type="submission" date="2021-06" db="EMBL/GenBank/DDBJ databases">
        <authorList>
            <person name="Hodson N. C."/>
            <person name="Mongue J. A."/>
            <person name="Jaron S. K."/>
        </authorList>
    </citation>
    <scope>NUCLEOTIDE SEQUENCE</scope>
</reference>
<keyword evidence="2" id="KW-0479">Metal-binding</keyword>
<feature type="domain" description="Fe2OG dioxygenase" evidence="7">
    <location>
        <begin position="240"/>
        <end position="347"/>
    </location>
</feature>
<keyword evidence="3" id="KW-0847">Vitamin C</keyword>
<evidence type="ECO:0000256" key="2">
    <source>
        <dbReference type="ARBA" id="ARBA00022723"/>
    </source>
</evidence>
<dbReference type="PROSITE" id="PS51471">
    <property type="entry name" value="FE2OG_OXY"/>
    <property type="match status" value="1"/>
</dbReference>
<keyword evidence="5" id="KW-0560">Oxidoreductase</keyword>
<dbReference type="InterPro" id="IPR044862">
    <property type="entry name" value="Pro_4_hyd_alph_FE2OG_OXY"/>
</dbReference>
<dbReference type="SMART" id="SM00702">
    <property type="entry name" value="P4Hc"/>
    <property type="match status" value="1"/>
</dbReference>
<accession>A0A8J2NT03</accession>
<organism evidence="8 9">
    <name type="scientific">Allacma fusca</name>
    <dbReference type="NCBI Taxonomy" id="39272"/>
    <lineage>
        <taxon>Eukaryota</taxon>
        <taxon>Metazoa</taxon>
        <taxon>Ecdysozoa</taxon>
        <taxon>Arthropoda</taxon>
        <taxon>Hexapoda</taxon>
        <taxon>Collembola</taxon>
        <taxon>Symphypleona</taxon>
        <taxon>Sminthuridae</taxon>
        <taxon>Allacma</taxon>
    </lineage>
</organism>
<dbReference type="EMBL" id="CAJVCH010044693">
    <property type="protein sequence ID" value="CAG7717302.1"/>
    <property type="molecule type" value="Genomic_DNA"/>
</dbReference>
<dbReference type="PANTHER" id="PTHR10869">
    <property type="entry name" value="PROLYL 4-HYDROXYLASE ALPHA SUBUNIT"/>
    <property type="match status" value="1"/>
</dbReference>
<dbReference type="PANTHER" id="PTHR10869:SF244">
    <property type="entry name" value="PROLYL 4-HYDROXYLASE SUBUNIT ALPHA-2"/>
    <property type="match status" value="1"/>
</dbReference>
<dbReference type="InterPro" id="IPR005123">
    <property type="entry name" value="Oxoglu/Fe-dep_dioxygenase_dom"/>
</dbReference>
<dbReference type="Proteomes" id="UP000708208">
    <property type="component" value="Unassembled WGS sequence"/>
</dbReference>
<name>A0A8J2NT03_9HEXA</name>
<sequence>MDTGVHLQAIHCYEIGSQAIHQKSHVLSIEWLEMSLAKANDGTIGKDTIEKAYQKAIIEHDNTRSNLDPLDDPSYIYEQLLTPIQNHVNFKSLRQAKKQLLINEFGGDSPDLDLTTFVNYWLLCSGADLQSPANKSKLFCWYERKIHPYLYIGPIKMELLGTKPDIVQMYDVIGDGKIQRLTEVARQNLSLSRVVDPSGDALSPVRTSVQSWIVENFHEEFRVLPKIIEILTGLNVVEGTSSEMLQIAAYTFSGHYEIHLDALLTPDYEGEKELGNRMATFMYYLQQPELGGQTAFPQSRVATQPIKGSAVFWYDLLDDGSVDGTTFHGACPVVYGRKWVGNKWIRYLDQQKNRKCGLKPNEWFSIHSATRGKI</sequence>
<dbReference type="AlphaFoldDB" id="A0A8J2NT03"/>
<evidence type="ECO:0000259" key="7">
    <source>
        <dbReference type="PROSITE" id="PS51471"/>
    </source>
</evidence>